<feature type="region of interest" description="Disordered" evidence="1">
    <location>
        <begin position="1"/>
        <end position="70"/>
    </location>
</feature>
<sequence>MTATTTPSANFGGVVTSVPGDENQSHVFTAPPTFPSSYVPTLASEETAEHFEDQADMSNTLDSGRPPSSSRTLSIFKEVEVSIPQIDYSVDCVDDCLDGEFSGRKHHAEDGLHSSSSFEAVTIRPAEGKSAPRLPHLEVVVTYNQEKRDGD</sequence>
<feature type="compositionally biased region" description="Polar residues" evidence="1">
    <location>
        <begin position="56"/>
        <end position="70"/>
    </location>
</feature>
<evidence type="ECO:0000313" key="3">
    <source>
        <dbReference type="Proteomes" id="UP000053144"/>
    </source>
</evidence>
<dbReference type="AlphaFoldDB" id="A0A0L9V9X8"/>
<dbReference type="EMBL" id="CM003379">
    <property type="protein sequence ID" value="KOM51886.1"/>
    <property type="molecule type" value="Genomic_DNA"/>
</dbReference>
<gene>
    <name evidence="2" type="ORF">LR48_Vigan09g054500</name>
</gene>
<accession>A0A0L9V9X8</accession>
<name>A0A0L9V9X8_PHAAN</name>
<reference evidence="3" key="1">
    <citation type="journal article" date="2015" name="Proc. Natl. Acad. Sci. U.S.A.">
        <title>Genome sequencing of adzuki bean (Vigna angularis) provides insight into high starch and low fat accumulation and domestication.</title>
        <authorList>
            <person name="Yang K."/>
            <person name="Tian Z."/>
            <person name="Chen C."/>
            <person name="Luo L."/>
            <person name="Zhao B."/>
            <person name="Wang Z."/>
            <person name="Yu L."/>
            <person name="Li Y."/>
            <person name="Sun Y."/>
            <person name="Li W."/>
            <person name="Chen Y."/>
            <person name="Li Y."/>
            <person name="Zhang Y."/>
            <person name="Ai D."/>
            <person name="Zhao J."/>
            <person name="Shang C."/>
            <person name="Ma Y."/>
            <person name="Wu B."/>
            <person name="Wang M."/>
            <person name="Gao L."/>
            <person name="Sun D."/>
            <person name="Zhang P."/>
            <person name="Guo F."/>
            <person name="Wang W."/>
            <person name="Li Y."/>
            <person name="Wang J."/>
            <person name="Varshney R.K."/>
            <person name="Wang J."/>
            <person name="Ling H.Q."/>
            <person name="Wan P."/>
        </authorList>
    </citation>
    <scope>NUCLEOTIDE SEQUENCE</scope>
    <source>
        <strain evidence="3">cv. Jingnong 6</strain>
    </source>
</reference>
<protein>
    <submittedName>
        <fullName evidence="2">Uncharacterized protein</fullName>
    </submittedName>
</protein>
<dbReference type="Gramene" id="KOM51886">
    <property type="protein sequence ID" value="KOM51886"/>
    <property type="gene ID" value="LR48_Vigan09g054500"/>
</dbReference>
<evidence type="ECO:0000256" key="1">
    <source>
        <dbReference type="SAM" id="MobiDB-lite"/>
    </source>
</evidence>
<organism evidence="2 3">
    <name type="scientific">Phaseolus angularis</name>
    <name type="common">Azuki bean</name>
    <name type="synonym">Vigna angularis</name>
    <dbReference type="NCBI Taxonomy" id="3914"/>
    <lineage>
        <taxon>Eukaryota</taxon>
        <taxon>Viridiplantae</taxon>
        <taxon>Streptophyta</taxon>
        <taxon>Embryophyta</taxon>
        <taxon>Tracheophyta</taxon>
        <taxon>Spermatophyta</taxon>
        <taxon>Magnoliopsida</taxon>
        <taxon>eudicotyledons</taxon>
        <taxon>Gunneridae</taxon>
        <taxon>Pentapetalae</taxon>
        <taxon>rosids</taxon>
        <taxon>fabids</taxon>
        <taxon>Fabales</taxon>
        <taxon>Fabaceae</taxon>
        <taxon>Papilionoideae</taxon>
        <taxon>50 kb inversion clade</taxon>
        <taxon>NPAAA clade</taxon>
        <taxon>indigoferoid/millettioid clade</taxon>
        <taxon>Phaseoleae</taxon>
        <taxon>Vigna</taxon>
    </lineage>
</organism>
<dbReference type="Proteomes" id="UP000053144">
    <property type="component" value="Chromosome 9"/>
</dbReference>
<evidence type="ECO:0000313" key="2">
    <source>
        <dbReference type="EMBL" id="KOM51886.1"/>
    </source>
</evidence>
<proteinExistence type="predicted"/>